<dbReference type="EMBL" id="WIPF01000014">
    <property type="protein sequence ID" value="KAF3229026.1"/>
    <property type="molecule type" value="Genomic_DNA"/>
</dbReference>
<keyword evidence="1" id="KW-0812">Transmembrane</keyword>
<dbReference type="Gene3D" id="1.10.167.10">
    <property type="entry name" value="Regulator of G-protein Signalling 4, domain 2"/>
    <property type="match status" value="1"/>
</dbReference>
<keyword evidence="1" id="KW-0472">Membrane</keyword>
<dbReference type="AlphaFoldDB" id="A0A6G1MF66"/>
<accession>A0A6G1MF66</accession>
<reference evidence="2 3" key="1">
    <citation type="submission" date="2019-06" db="EMBL/GenBank/DDBJ databases">
        <authorList>
            <person name="Palmer J.M."/>
        </authorList>
    </citation>
    <scope>NUCLEOTIDE SEQUENCE [LARGE SCALE GENOMIC DNA]</scope>
    <source>
        <strain evidence="2 3">TWF191</strain>
    </source>
</reference>
<feature type="transmembrane region" description="Helical" evidence="1">
    <location>
        <begin position="381"/>
        <end position="404"/>
    </location>
</feature>
<gene>
    <name evidence="2" type="ORF">TWF191_002135</name>
</gene>
<evidence type="ECO:0000313" key="3">
    <source>
        <dbReference type="Proteomes" id="UP000483672"/>
    </source>
</evidence>
<dbReference type="PANTHER" id="PTHR39466:SF1">
    <property type="entry name" value="RGS DOMAIN-CONTAINING PROTEIN"/>
    <property type="match status" value="1"/>
</dbReference>
<dbReference type="SUPFAM" id="SSF48097">
    <property type="entry name" value="Regulator of G-protein signaling, RGS"/>
    <property type="match status" value="1"/>
</dbReference>
<dbReference type="InterPro" id="IPR044926">
    <property type="entry name" value="RGS_subdomain_2"/>
</dbReference>
<evidence type="ECO:0000313" key="2">
    <source>
        <dbReference type="EMBL" id="KAF3229026.1"/>
    </source>
</evidence>
<sequence>MASKPTAESTTGTVMQSFSWIFYQRPAKGLKTSEKIDYQNCVKSNCSANFTAAGIPQSLSLDRILQNETASPCSISDLLNYLRYIEHSPEHLEFYLWHEDYTKRFEALSAEEKARSPAWTFNKNGTPVVGYGSAVSTLRSNSTVSRGSSFDDKDNLSSYNSKKPSLVSEEFSAQPFRAEISRIIARYIAPGGARELNISSRDREATMQALSYTTHPSAVMNLKVDCDNYLRHQSHPNFIRWVIANCTSPRMNFAYSLGSGLLVLAILLSLFLTLSSAPRAWRLFGALLWSIGVIILICAWKGICLVLMAMGHRRLLEPWEIKHDDIEDDKSMASSSFDEALPDSWDDAPWMQRDRKKAWLRRVFGDTVPVEDIQVRRLQDIILLQGLGLAVLGTLPFIAAFLAIPQGHLI</sequence>
<comment type="caution">
    <text evidence="2">The sequence shown here is derived from an EMBL/GenBank/DDBJ whole genome shotgun (WGS) entry which is preliminary data.</text>
</comment>
<proteinExistence type="predicted"/>
<keyword evidence="1" id="KW-1133">Transmembrane helix</keyword>
<feature type="transmembrane region" description="Helical" evidence="1">
    <location>
        <begin position="286"/>
        <end position="310"/>
    </location>
</feature>
<name>A0A6G1MF66_ORBOL</name>
<dbReference type="PANTHER" id="PTHR39466">
    <property type="entry name" value="RGS DOMAIN-CONTAINING PROTEIN"/>
    <property type="match status" value="1"/>
</dbReference>
<organism evidence="2 3">
    <name type="scientific">Orbilia oligospora</name>
    <name type="common">Nematode-trapping fungus</name>
    <name type="synonym">Arthrobotrys oligospora</name>
    <dbReference type="NCBI Taxonomy" id="2813651"/>
    <lineage>
        <taxon>Eukaryota</taxon>
        <taxon>Fungi</taxon>
        <taxon>Dikarya</taxon>
        <taxon>Ascomycota</taxon>
        <taxon>Pezizomycotina</taxon>
        <taxon>Orbiliomycetes</taxon>
        <taxon>Orbiliales</taxon>
        <taxon>Orbiliaceae</taxon>
        <taxon>Orbilia</taxon>
    </lineage>
</organism>
<feature type="transmembrane region" description="Helical" evidence="1">
    <location>
        <begin position="253"/>
        <end position="274"/>
    </location>
</feature>
<dbReference type="InterPro" id="IPR036305">
    <property type="entry name" value="RGS_sf"/>
</dbReference>
<dbReference type="Proteomes" id="UP000483672">
    <property type="component" value="Unassembled WGS sequence"/>
</dbReference>
<protein>
    <submittedName>
        <fullName evidence="2">Uncharacterized protein</fullName>
    </submittedName>
</protein>
<evidence type="ECO:0000256" key="1">
    <source>
        <dbReference type="SAM" id="Phobius"/>
    </source>
</evidence>